<name>A0A183LPQ9_9TREM</name>
<protein>
    <submittedName>
        <fullName evidence="1">Uncharacterized protein</fullName>
    </submittedName>
</protein>
<evidence type="ECO:0000313" key="1">
    <source>
        <dbReference type="EMBL" id="VDO67817.1"/>
    </source>
</evidence>
<sequence>MNDKSESNFIGLRTNKKISFRSYRNLSTCLPDNNTSINIVQDSVNVNCYNDEKFQLSYVQMSKSSESIASIKQENNSYIMLETGKKSDETTDTSVTTTINNNNNNASSVTGIPSIKRNILRRQQCTVEQLKISE</sequence>
<proteinExistence type="predicted"/>
<keyword evidence="2" id="KW-1185">Reference proteome</keyword>
<gene>
    <name evidence="1" type="ORF">SMRZ_LOCUS5784</name>
</gene>
<dbReference type="Proteomes" id="UP000277204">
    <property type="component" value="Unassembled WGS sequence"/>
</dbReference>
<organism evidence="1 2">
    <name type="scientific">Schistosoma margrebowiei</name>
    <dbReference type="NCBI Taxonomy" id="48269"/>
    <lineage>
        <taxon>Eukaryota</taxon>
        <taxon>Metazoa</taxon>
        <taxon>Spiralia</taxon>
        <taxon>Lophotrochozoa</taxon>
        <taxon>Platyhelminthes</taxon>
        <taxon>Trematoda</taxon>
        <taxon>Digenea</taxon>
        <taxon>Strigeidida</taxon>
        <taxon>Schistosomatoidea</taxon>
        <taxon>Schistosomatidae</taxon>
        <taxon>Schistosoma</taxon>
    </lineage>
</organism>
<dbReference type="EMBL" id="UZAI01002054">
    <property type="protein sequence ID" value="VDO67817.1"/>
    <property type="molecule type" value="Genomic_DNA"/>
</dbReference>
<accession>A0A183LPQ9</accession>
<evidence type="ECO:0000313" key="2">
    <source>
        <dbReference type="Proteomes" id="UP000277204"/>
    </source>
</evidence>
<dbReference type="STRING" id="48269.A0A183LPQ9"/>
<reference evidence="1 2" key="1">
    <citation type="submission" date="2018-11" db="EMBL/GenBank/DDBJ databases">
        <authorList>
            <consortium name="Pathogen Informatics"/>
        </authorList>
    </citation>
    <scope>NUCLEOTIDE SEQUENCE [LARGE SCALE GENOMIC DNA]</scope>
    <source>
        <strain evidence="1 2">Zambia</strain>
    </source>
</reference>
<dbReference type="AlphaFoldDB" id="A0A183LPQ9"/>